<evidence type="ECO:0000313" key="2">
    <source>
        <dbReference type="Proteomes" id="UP000583454"/>
    </source>
</evidence>
<dbReference type="Proteomes" id="UP000583454">
    <property type="component" value="Unassembled WGS sequence"/>
</dbReference>
<sequence length="65" mass="7043">MKLAFDLERHARHFGGTLALIKRQFFGEVAMGEPTAVHLGDGGVKGVLGKLPVRSKAQRGVRSSR</sequence>
<protein>
    <submittedName>
        <fullName evidence="1">Uncharacterized protein</fullName>
    </submittedName>
</protein>
<evidence type="ECO:0000313" key="1">
    <source>
        <dbReference type="EMBL" id="MBB5755726.1"/>
    </source>
</evidence>
<keyword evidence="2" id="KW-1185">Reference proteome</keyword>
<comment type="caution">
    <text evidence="1">The sequence shown here is derived from an EMBL/GenBank/DDBJ whole genome shotgun (WGS) entry which is preliminary data.</text>
</comment>
<accession>A0A840ZDR1</accession>
<organism evidence="1 2">
    <name type="scientific">Methylorubrum rhodinum</name>
    <dbReference type="NCBI Taxonomy" id="29428"/>
    <lineage>
        <taxon>Bacteria</taxon>
        <taxon>Pseudomonadati</taxon>
        <taxon>Pseudomonadota</taxon>
        <taxon>Alphaproteobacteria</taxon>
        <taxon>Hyphomicrobiales</taxon>
        <taxon>Methylobacteriaceae</taxon>
        <taxon>Methylorubrum</taxon>
    </lineage>
</organism>
<proteinExistence type="predicted"/>
<reference evidence="1 2" key="1">
    <citation type="submission" date="2020-08" db="EMBL/GenBank/DDBJ databases">
        <title>Genomic Encyclopedia of Type Strains, Phase IV (KMG-IV): sequencing the most valuable type-strain genomes for metagenomic binning, comparative biology and taxonomic classification.</title>
        <authorList>
            <person name="Goeker M."/>
        </authorList>
    </citation>
    <scope>NUCLEOTIDE SEQUENCE [LARGE SCALE GENOMIC DNA]</scope>
    <source>
        <strain evidence="1 2">DSM 2163</strain>
    </source>
</reference>
<dbReference type="RefSeq" id="WP_183564036.1">
    <property type="nucleotide sequence ID" value="NZ_JACHOP010000001.1"/>
</dbReference>
<dbReference type="AlphaFoldDB" id="A0A840ZDR1"/>
<gene>
    <name evidence="1" type="ORF">HNR00_000415</name>
</gene>
<dbReference type="EMBL" id="JACHOP010000001">
    <property type="protein sequence ID" value="MBB5755726.1"/>
    <property type="molecule type" value="Genomic_DNA"/>
</dbReference>
<name>A0A840ZDR1_9HYPH</name>